<evidence type="ECO:0000313" key="3">
    <source>
        <dbReference type="Proteomes" id="UP000298663"/>
    </source>
</evidence>
<reference evidence="2 3" key="1">
    <citation type="journal article" date="2015" name="Genome Biol.">
        <title>Comparative genomics of Steinernema reveals deeply conserved gene regulatory networks.</title>
        <authorList>
            <person name="Dillman A.R."/>
            <person name="Macchietto M."/>
            <person name="Porter C.F."/>
            <person name="Rogers A."/>
            <person name="Williams B."/>
            <person name="Antoshechkin I."/>
            <person name="Lee M.M."/>
            <person name="Goodwin Z."/>
            <person name="Lu X."/>
            <person name="Lewis E.E."/>
            <person name="Goodrich-Blair H."/>
            <person name="Stock S.P."/>
            <person name="Adams B.J."/>
            <person name="Sternberg P.W."/>
            <person name="Mortazavi A."/>
        </authorList>
    </citation>
    <scope>NUCLEOTIDE SEQUENCE [LARGE SCALE GENOMIC DNA]</scope>
    <source>
        <strain evidence="2 3">ALL</strain>
    </source>
</reference>
<dbReference type="Proteomes" id="UP000298663">
    <property type="component" value="Unassembled WGS sequence"/>
</dbReference>
<proteinExistence type="predicted"/>
<feature type="domain" description="BTB" evidence="1">
    <location>
        <begin position="144"/>
        <end position="211"/>
    </location>
</feature>
<dbReference type="SMART" id="SM00225">
    <property type="entry name" value="BTB"/>
    <property type="match status" value="1"/>
</dbReference>
<dbReference type="STRING" id="34508.A0A4U5NYU5"/>
<dbReference type="PANTHER" id="PTHR22744">
    <property type="entry name" value="HELIX LOOP HELIX PROTEIN 21-RELATED"/>
    <property type="match status" value="1"/>
</dbReference>
<accession>A0A4U5NYU5</accession>
<organism evidence="2 3">
    <name type="scientific">Steinernema carpocapsae</name>
    <name type="common">Entomopathogenic nematode</name>
    <dbReference type="NCBI Taxonomy" id="34508"/>
    <lineage>
        <taxon>Eukaryota</taxon>
        <taxon>Metazoa</taxon>
        <taxon>Ecdysozoa</taxon>
        <taxon>Nematoda</taxon>
        <taxon>Chromadorea</taxon>
        <taxon>Rhabditida</taxon>
        <taxon>Tylenchina</taxon>
        <taxon>Panagrolaimomorpha</taxon>
        <taxon>Strongyloidoidea</taxon>
        <taxon>Steinernematidae</taxon>
        <taxon>Steinernema</taxon>
    </lineage>
</organism>
<reference evidence="2 3" key="2">
    <citation type="journal article" date="2019" name="G3 (Bethesda)">
        <title>Hybrid Assembly of the Genome of the Entomopathogenic Nematode Steinernema carpocapsae Identifies the X-Chromosome.</title>
        <authorList>
            <person name="Serra L."/>
            <person name="Macchietto M."/>
            <person name="Macias-Munoz A."/>
            <person name="McGill C.J."/>
            <person name="Rodriguez I.M."/>
            <person name="Rodriguez B."/>
            <person name="Murad R."/>
            <person name="Mortazavi A."/>
        </authorList>
    </citation>
    <scope>NUCLEOTIDE SEQUENCE [LARGE SCALE GENOMIC DNA]</scope>
    <source>
        <strain evidence="2 3">ALL</strain>
    </source>
</reference>
<dbReference type="OrthoDB" id="6046119at2759"/>
<protein>
    <recommendedName>
        <fullName evidence="1">BTB domain-containing protein</fullName>
    </recommendedName>
</protein>
<dbReference type="PROSITE" id="PS50097">
    <property type="entry name" value="BTB"/>
    <property type="match status" value="1"/>
</dbReference>
<sequence>MTRFSIYHANQDPGKQVFEEIGDFNWLAKHSSESEIVFDEEGKEGSLQAYMDVTCQPKNSSKQATLWSCLAKVTFLRLGGVIGCLGKMVRMNRFSNKEPNFRASTSWKGKRGKPFFSFVAIDIVESSCLDLSDRNNPLIESPDDAAQFKIGGVEMYLTKKVLSSSSPFFHTMFTSDFKEKAEDFYVLKDIKPNEFLHFLDIIHALDVSVDKASVESLLYLGDFFQCKLVTRLCEEFLLKVDEDEIDWMKKIVIGDRYKLTRVLLDAMCGVSKGQWKNFYGRQKLSYETINLFHFQNK</sequence>
<dbReference type="InterPro" id="IPR000210">
    <property type="entry name" value="BTB/POZ_dom"/>
</dbReference>
<evidence type="ECO:0000313" key="2">
    <source>
        <dbReference type="EMBL" id="TKR88839.1"/>
    </source>
</evidence>
<dbReference type="SUPFAM" id="SSF54695">
    <property type="entry name" value="POZ domain"/>
    <property type="match status" value="1"/>
</dbReference>
<dbReference type="EMBL" id="AZBU02000003">
    <property type="protein sequence ID" value="TKR88839.1"/>
    <property type="molecule type" value="Genomic_DNA"/>
</dbReference>
<dbReference type="Pfam" id="PF00651">
    <property type="entry name" value="BTB"/>
    <property type="match status" value="1"/>
</dbReference>
<evidence type="ECO:0000259" key="1">
    <source>
        <dbReference type="PROSITE" id="PS50097"/>
    </source>
</evidence>
<keyword evidence="3" id="KW-1185">Reference proteome</keyword>
<dbReference type="Gene3D" id="3.30.710.10">
    <property type="entry name" value="Potassium Channel Kv1.1, Chain A"/>
    <property type="match status" value="1"/>
</dbReference>
<comment type="caution">
    <text evidence="2">The sequence shown here is derived from an EMBL/GenBank/DDBJ whole genome shotgun (WGS) entry which is preliminary data.</text>
</comment>
<gene>
    <name evidence="2" type="ORF">L596_013020</name>
</gene>
<name>A0A4U5NYU5_STECR</name>
<dbReference type="InterPro" id="IPR011333">
    <property type="entry name" value="SKP1/BTB/POZ_sf"/>
</dbReference>
<dbReference type="PANTHER" id="PTHR22744:SF14">
    <property type="entry name" value="BTB DOMAIN-CONTAINING PROTEIN-RELATED"/>
    <property type="match status" value="1"/>
</dbReference>
<dbReference type="AlphaFoldDB" id="A0A4U5NYU5"/>